<dbReference type="EMBL" id="JAODUO010000409">
    <property type="protein sequence ID" value="KAK2181165.1"/>
    <property type="molecule type" value="Genomic_DNA"/>
</dbReference>
<gene>
    <name evidence="1" type="ORF">NP493_409g08007</name>
</gene>
<proteinExistence type="predicted"/>
<comment type="caution">
    <text evidence="1">The sequence shown here is derived from an EMBL/GenBank/DDBJ whole genome shotgun (WGS) entry which is preliminary data.</text>
</comment>
<protein>
    <submittedName>
        <fullName evidence="1">Uncharacterized protein</fullName>
    </submittedName>
</protein>
<accession>A0AAD9NSU9</accession>
<evidence type="ECO:0000313" key="2">
    <source>
        <dbReference type="Proteomes" id="UP001209878"/>
    </source>
</evidence>
<reference evidence="1" key="1">
    <citation type="journal article" date="2023" name="Mol. Biol. Evol.">
        <title>Third-Generation Sequencing Reveals the Adaptive Role of the Epigenome in Three Deep-Sea Polychaetes.</title>
        <authorList>
            <person name="Perez M."/>
            <person name="Aroh O."/>
            <person name="Sun Y."/>
            <person name="Lan Y."/>
            <person name="Juniper S.K."/>
            <person name="Young C.R."/>
            <person name="Angers B."/>
            <person name="Qian P.Y."/>
        </authorList>
    </citation>
    <scope>NUCLEOTIDE SEQUENCE</scope>
    <source>
        <strain evidence="1">R07B-5</strain>
    </source>
</reference>
<organism evidence="1 2">
    <name type="scientific">Ridgeia piscesae</name>
    <name type="common">Tubeworm</name>
    <dbReference type="NCBI Taxonomy" id="27915"/>
    <lineage>
        <taxon>Eukaryota</taxon>
        <taxon>Metazoa</taxon>
        <taxon>Spiralia</taxon>
        <taxon>Lophotrochozoa</taxon>
        <taxon>Annelida</taxon>
        <taxon>Polychaeta</taxon>
        <taxon>Sedentaria</taxon>
        <taxon>Canalipalpata</taxon>
        <taxon>Sabellida</taxon>
        <taxon>Siboglinidae</taxon>
        <taxon>Ridgeia</taxon>
    </lineage>
</organism>
<sequence length="59" mass="6673">MRCQSIPLSHRCLAVSTRDDSLRSTSQRTTLTHSTGRSWRSNSLLTSKVITFDTVYVTI</sequence>
<dbReference type="Proteomes" id="UP001209878">
    <property type="component" value="Unassembled WGS sequence"/>
</dbReference>
<name>A0AAD9NSU9_RIDPI</name>
<keyword evidence="2" id="KW-1185">Reference proteome</keyword>
<dbReference type="AlphaFoldDB" id="A0AAD9NSU9"/>
<evidence type="ECO:0000313" key="1">
    <source>
        <dbReference type="EMBL" id="KAK2181165.1"/>
    </source>
</evidence>